<evidence type="ECO:0000313" key="4">
    <source>
        <dbReference type="Proteomes" id="UP000198372"/>
    </source>
</evidence>
<feature type="transmembrane region" description="Helical" evidence="2">
    <location>
        <begin position="174"/>
        <end position="197"/>
    </location>
</feature>
<keyword evidence="2" id="KW-0812">Transmembrane</keyword>
<feature type="transmembrane region" description="Helical" evidence="2">
    <location>
        <begin position="92"/>
        <end position="112"/>
    </location>
</feature>
<feature type="region of interest" description="Disordered" evidence="1">
    <location>
        <begin position="395"/>
        <end position="439"/>
    </location>
</feature>
<name>A0A238F6Y6_9BASI</name>
<feature type="transmembrane region" description="Helical" evidence="2">
    <location>
        <begin position="254"/>
        <end position="276"/>
    </location>
</feature>
<feature type="compositionally biased region" description="Polar residues" evidence="1">
    <location>
        <begin position="395"/>
        <end position="410"/>
    </location>
</feature>
<organism evidence="3 4">
    <name type="scientific">Microbotryum intermedium</name>
    <dbReference type="NCBI Taxonomy" id="269621"/>
    <lineage>
        <taxon>Eukaryota</taxon>
        <taxon>Fungi</taxon>
        <taxon>Dikarya</taxon>
        <taxon>Basidiomycota</taxon>
        <taxon>Pucciniomycotina</taxon>
        <taxon>Microbotryomycetes</taxon>
        <taxon>Microbotryales</taxon>
        <taxon>Microbotryaceae</taxon>
        <taxon>Microbotryum</taxon>
    </lineage>
</organism>
<protein>
    <submittedName>
        <fullName evidence="3">BQ2448_5245 protein</fullName>
    </submittedName>
</protein>
<feature type="transmembrane region" description="Helical" evidence="2">
    <location>
        <begin position="535"/>
        <end position="558"/>
    </location>
</feature>
<evidence type="ECO:0000313" key="3">
    <source>
        <dbReference type="EMBL" id="SCV67634.1"/>
    </source>
</evidence>
<dbReference type="OrthoDB" id="2523997at2759"/>
<keyword evidence="2" id="KW-1133">Transmembrane helix</keyword>
<proteinExistence type="predicted"/>
<feature type="compositionally biased region" description="Basic and acidic residues" evidence="1">
    <location>
        <begin position="308"/>
        <end position="321"/>
    </location>
</feature>
<keyword evidence="4" id="KW-1185">Reference proteome</keyword>
<keyword evidence="2" id="KW-0472">Membrane</keyword>
<dbReference type="Proteomes" id="UP000198372">
    <property type="component" value="Unassembled WGS sequence"/>
</dbReference>
<accession>A0A238F6Y6</accession>
<feature type="transmembrane region" description="Helical" evidence="2">
    <location>
        <begin position="46"/>
        <end position="71"/>
    </location>
</feature>
<evidence type="ECO:0000256" key="1">
    <source>
        <dbReference type="SAM" id="MobiDB-lite"/>
    </source>
</evidence>
<dbReference type="EMBL" id="FMSP01000002">
    <property type="protein sequence ID" value="SCV67634.1"/>
    <property type="molecule type" value="Genomic_DNA"/>
</dbReference>
<feature type="compositionally biased region" description="Polar residues" evidence="1">
    <location>
        <begin position="322"/>
        <end position="340"/>
    </location>
</feature>
<dbReference type="AlphaFoldDB" id="A0A238F6Y6"/>
<feature type="region of interest" description="Disordered" evidence="1">
    <location>
        <begin position="292"/>
        <end position="349"/>
    </location>
</feature>
<evidence type="ECO:0000256" key="2">
    <source>
        <dbReference type="SAM" id="Phobius"/>
    </source>
</evidence>
<sequence>MGLLNFPPPPPSPDLSAVSEVYRRAIVNELNHVLQHTVPRGASVRLYILFGLMVYGVVSGLAFLIITFVDYQRRAKRTWIFRFVHRPKGRYIVGNQHVVFTAFSIISCLVLIGFAESSRRALILHRGMADAFYWRNLVYVPILAHGWVSSFSILQASILGSERALNKQILSPRVVNLVYIVGIVVTLSSALTLDIFIARTWSQAWIQTEAVRSLLTTGTDLTSTITTSSLVAKTSSILHKFRVFDRTERAVCCIYLLGAICCVFINLAGLSLLLILRRQIRYNSVKFAGEAREQDHAPAQDVQAQAPPREDTPYPRQDRKMSNASGGSKSTQTSSYSGTAEGSDLSKFSGKTAANSMNAQFVRRDSGVDPLCRRDESRGPPHIIVAMDSPFSQNFSNFDPFSRDNASQSPPLTPRRDSNVDSLFPSPDEPSSRSTFSDFRRDSTLSNVSSSTLRPRFERRPSLFHKVIFALAPNEEESNDDPEAKQAENAHEEKAMKMATTARLRAEVEKAEPEGAAQREWARQLLALKRVEWDLVVFIVAIVSLAVVLFCVSLWTAITPSSIYRSPIRIEISLFLFPWIYLTVVAVAHTSLLYNAYMNLTPISSVSVPAHHVFLQSARAQLNKESIDLLENDFDL</sequence>
<feature type="transmembrane region" description="Helical" evidence="2">
    <location>
        <begin position="578"/>
        <end position="597"/>
    </location>
</feature>
<reference evidence="4" key="1">
    <citation type="submission" date="2016-09" db="EMBL/GenBank/DDBJ databases">
        <authorList>
            <person name="Jeantristanb JTB J.-T."/>
            <person name="Ricardo R."/>
        </authorList>
    </citation>
    <scope>NUCLEOTIDE SEQUENCE [LARGE SCALE GENOMIC DNA]</scope>
</reference>
<gene>
    <name evidence="3" type="ORF">BQ2448_5245</name>
</gene>
<feature type="transmembrane region" description="Helical" evidence="2">
    <location>
        <begin position="132"/>
        <end position="154"/>
    </location>
</feature>